<dbReference type="EMBL" id="GG662798">
    <property type="protein sequence ID" value="EWS75811.1"/>
    <property type="molecule type" value="Genomic_DNA"/>
</dbReference>
<name>W7XJQ6_TETTS</name>
<organism evidence="2 3">
    <name type="scientific">Tetrahymena thermophila (strain SB210)</name>
    <dbReference type="NCBI Taxonomy" id="312017"/>
    <lineage>
        <taxon>Eukaryota</taxon>
        <taxon>Sar</taxon>
        <taxon>Alveolata</taxon>
        <taxon>Ciliophora</taxon>
        <taxon>Intramacronucleata</taxon>
        <taxon>Oligohymenophorea</taxon>
        <taxon>Hymenostomatida</taxon>
        <taxon>Tetrahymenina</taxon>
        <taxon>Tetrahymenidae</taxon>
        <taxon>Tetrahymena</taxon>
    </lineage>
</organism>
<gene>
    <name evidence="2" type="ORF">TTHERM_000123799</name>
</gene>
<keyword evidence="3" id="KW-1185">Reference proteome</keyword>
<evidence type="ECO:0000256" key="1">
    <source>
        <dbReference type="SAM" id="Phobius"/>
    </source>
</evidence>
<reference evidence="3" key="1">
    <citation type="journal article" date="2006" name="PLoS Biol.">
        <title>Macronuclear genome sequence of the ciliate Tetrahymena thermophila, a model eukaryote.</title>
        <authorList>
            <person name="Eisen J.A."/>
            <person name="Coyne R.S."/>
            <person name="Wu M."/>
            <person name="Wu D."/>
            <person name="Thiagarajan M."/>
            <person name="Wortman J.R."/>
            <person name="Badger J.H."/>
            <person name="Ren Q."/>
            <person name="Amedeo P."/>
            <person name="Jones K.M."/>
            <person name="Tallon L.J."/>
            <person name="Delcher A.L."/>
            <person name="Salzberg S.L."/>
            <person name="Silva J.C."/>
            <person name="Haas B.J."/>
            <person name="Majoros W.H."/>
            <person name="Farzad M."/>
            <person name="Carlton J.M."/>
            <person name="Smith R.K. Jr."/>
            <person name="Garg J."/>
            <person name="Pearlman R.E."/>
            <person name="Karrer K.M."/>
            <person name="Sun L."/>
            <person name="Manning G."/>
            <person name="Elde N.C."/>
            <person name="Turkewitz A.P."/>
            <person name="Asai D.J."/>
            <person name="Wilkes D.E."/>
            <person name="Wang Y."/>
            <person name="Cai H."/>
            <person name="Collins K."/>
            <person name="Stewart B.A."/>
            <person name="Lee S.R."/>
            <person name="Wilamowska K."/>
            <person name="Weinberg Z."/>
            <person name="Ruzzo W.L."/>
            <person name="Wloga D."/>
            <person name="Gaertig J."/>
            <person name="Frankel J."/>
            <person name="Tsao C.-C."/>
            <person name="Gorovsky M.A."/>
            <person name="Keeling P.J."/>
            <person name="Waller R.F."/>
            <person name="Patron N.J."/>
            <person name="Cherry J.M."/>
            <person name="Stover N.A."/>
            <person name="Krieger C.J."/>
            <person name="del Toro C."/>
            <person name="Ryder H.F."/>
            <person name="Williamson S.C."/>
            <person name="Barbeau R.A."/>
            <person name="Hamilton E.P."/>
            <person name="Orias E."/>
        </authorList>
    </citation>
    <scope>NUCLEOTIDE SEQUENCE [LARGE SCALE GENOMIC DNA]</scope>
    <source>
        <strain evidence="3">SB210</strain>
    </source>
</reference>
<dbReference type="AlphaFoldDB" id="W7XJQ6"/>
<dbReference type="KEGG" id="tet:TTHERM_000123799"/>
<evidence type="ECO:0000313" key="2">
    <source>
        <dbReference type="EMBL" id="EWS75811.1"/>
    </source>
</evidence>
<evidence type="ECO:0000313" key="3">
    <source>
        <dbReference type="Proteomes" id="UP000009168"/>
    </source>
</evidence>
<keyword evidence="1" id="KW-1133">Transmembrane helix</keyword>
<dbReference type="GeneID" id="24437377"/>
<protein>
    <submittedName>
        <fullName evidence="2">Transmembrane protein, putative</fullName>
    </submittedName>
</protein>
<proteinExistence type="predicted"/>
<dbReference type="InParanoid" id="W7XJQ6"/>
<sequence>MRKIDLFSSYFFFNVDAQQAKRGSKCGALLTLITVATAVIYLIYLSLGYFNNQIDPKFRTQTFISDDQIDVTLSEDLVGFRFEYLPNQTLDQLQIKLNKTYIVYKPVFFYQNMEYYEYYPLNIINCTNPQLEGYNCLDFSQIQNYTLTINTKKNFLSQIFILVYGCNDIDTVKTSIPDNCALQSDIDSLINNQNSNLRLKLQTTQFNTSTKQIQVAYKNSFIFTSGNQFMQARFKVQQQITTVRQGFLLQYQNIYSYPSNYDTFNQQFDKIYANETSGVSPYVQASLSMDEQVYLTNIQFPIFPEILAVVNSIFTMMMTLGVIGRACAQKLIKQQFFLLFLQNLYLDTYEQILQINNKLKKSENISLYIKPDDQQIGDEHEGHKSSLSITIPSFQTKSKQQTIIQKFKFKDPPNEFQDEQLTEQNELIQAQTLPSEYNFTDCNSNYTKSSYSSSQQQILSKKDKSHYLSHIQIKPKTPRKGSSLQSLFKKQSLEQIQIPGKQQFKFRINKTKLSRTQITSICKTQQLVDQSTQQIKQNLPQNKDSQAIVDYFTSKLKVIQSLDIIKSLKNKIFGKNLWKNKQNIEFPDIAMPVQKIIEQQVNKSLDIFQLYKDIIFLKKAVMILLTKDQLAALQLVGCSPAFLINTSDPNITSNQCRQNQKKKNHFQKQFAISQSEDLQNKYIKKFISRCSNETNINETDYRILTSFIKNESI</sequence>
<keyword evidence="1 2" id="KW-0812">Transmembrane</keyword>
<dbReference type="OrthoDB" id="302623at2759"/>
<dbReference type="RefSeq" id="XP_012651733.1">
    <property type="nucleotide sequence ID" value="XM_012796279.1"/>
</dbReference>
<keyword evidence="1" id="KW-0472">Membrane</keyword>
<dbReference type="FunCoup" id="W7XJQ6">
    <property type="interactions" value="9"/>
</dbReference>
<feature type="transmembrane region" description="Helical" evidence="1">
    <location>
        <begin position="27"/>
        <end position="50"/>
    </location>
</feature>
<dbReference type="Proteomes" id="UP000009168">
    <property type="component" value="Unassembled WGS sequence"/>
</dbReference>
<accession>W7XJQ6</accession>